<gene>
    <name evidence="3" type="ORF">DM860_000995</name>
</gene>
<evidence type="ECO:0000313" key="3">
    <source>
        <dbReference type="EMBL" id="RAL48675.1"/>
    </source>
</evidence>
<dbReference type="PANTHER" id="PTHR31286:SF165">
    <property type="entry name" value="DUF4283 DOMAIN-CONTAINING PROTEIN"/>
    <property type="match status" value="1"/>
</dbReference>
<evidence type="ECO:0000259" key="2">
    <source>
        <dbReference type="Pfam" id="PF14111"/>
    </source>
</evidence>
<organism evidence="3 4">
    <name type="scientific">Cuscuta australis</name>
    <dbReference type="NCBI Taxonomy" id="267555"/>
    <lineage>
        <taxon>Eukaryota</taxon>
        <taxon>Viridiplantae</taxon>
        <taxon>Streptophyta</taxon>
        <taxon>Embryophyta</taxon>
        <taxon>Tracheophyta</taxon>
        <taxon>Spermatophyta</taxon>
        <taxon>Magnoliopsida</taxon>
        <taxon>eudicotyledons</taxon>
        <taxon>Gunneridae</taxon>
        <taxon>Pentapetalae</taxon>
        <taxon>asterids</taxon>
        <taxon>lamiids</taxon>
        <taxon>Solanales</taxon>
        <taxon>Convolvulaceae</taxon>
        <taxon>Cuscuteae</taxon>
        <taxon>Cuscuta</taxon>
        <taxon>Cuscuta subgen. Grammica</taxon>
        <taxon>Cuscuta sect. Cleistogrammica</taxon>
    </lineage>
</organism>
<reference evidence="3 4" key="1">
    <citation type="submission" date="2018-06" db="EMBL/GenBank/DDBJ databases">
        <title>The Genome of Cuscuta australis (Dodder) Provides Insight into the Evolution of Plant Parasitism.</title>
        <authorList>
            <person name="Liu H."/>
        </authorList>
    </citation>
    <scope>NUCLEOTIDE SEQUENCE [LARGE SCALE GENOMIC DNA]</scope>
    <source>
        <strain evidence="4">cv. Yunnan</strain>
        <tissue evidence="3">Vines</tissue>
    </source>
</reference>
<dbReference type="AlphaFoldDB" id="A0A328DSJ8"/>
<keyword evidence="4" id="KW-1185">Reference proteome</keyword>
<evidence type="ECO:0000313" key="4">
    <source>
        <dbReference type="Proteomes" id="UP000249390"/>
    </source>
</evidence>
<dbReference type="InterPro" id="IPR025558">
    <property type="entry name" value="DUF4283"/>
</dbReference>
<evidence type="ECO:0000256" key="1">
    <source>
        <dbReference type="SAM" id="MobiDB-lite"/>
    </source>
</evidence>
<dbReference type="PANTHER" id="PTHR31286">
    <property type="entry name" value="GLYCINE-RICH CELL WALL STRUCTURAL PROTEIN 1.8-LIKE"/>
    <property type="match status" value="1"/>
</dbReference>
<sequence length="407" mass="47615">MAKRGRPKNNPRNPQEKSIPSPDKAVEASSSHEPGRKSMDQITDEKEEEKDRIRYAKLLDEDIDENTAYWEAAAVTMETFDVLDVTFLKYGHFVVRFNSIEERDEAVAKAYYVFDNKPLYVRKWLPGSQVNLSDLLDIPIWVQLPELEMRFWSLNTLSKIRSLIGKPLRADKTTVQKSKMNYARLQVEVRMKQQFPEIIYFADRKDRIISQRVKYEWCPIVCTHCEGLGHNEERCRKKIAPRQQIIWRKKHTTVEEQKEELPHEKEAEENSIEGMITPEGNLLMLENVEEQNEGFTEVGKKNSIKKRCLRESFTMIAQGSREKRVTESDRDTAYFHAWVKKRRIHNHITSIQDNRGNKVEGTDRVVGVLLDCYKDLLGSYKTTKEIDTKVIEDGKTLNIHQQLELVM</sequence>
<dbReference type="EMBL" id="NQVE01000097">
    <property type="protein sequence ID" value="RAL48675.1"/>
    <property type="molecule type" value="Genomic_DNA"/>
</dbReference>
<accession>A0A328DSJ8</accession>
<feature type="region of interest" description="Disordered" evidence="1">
    <location>
        <begin position="1"/>
        <end position="48"/>
    </location>
</feature>
<feature type="domain" description="DUF4283" evidence="2">
    <location>
        <begin position="84"/>
        <end position="130"/>
    </location>
</feature>
<name>A0A328DSJ8_9ASTE</name>
<protein>
    <recommendedName>
        <fullName evidence="2">DUF4283 domain-containing protein</fullName>
    </recommendedName>
</protein>
<dbReference type="InterPro" id="IPR040256">
    <property type="entry name" value="At4g02000-like"/>
</dbReference>
<comment type="caution">
    <text evidence="3">The sequence shown here is derived from an EMBL/GenBank/DDBJ whole genome shotgun (WGS) entry which is preliminary data.</text>
</comment>
<dbReference type="Proteomes" id="UP000249390">
    <property type="component" value="Unassembled WGS sequence"/>
</dbReference>
<dbReference type="Pfam" id="PF14111">
    <property type="entry name" value="DUF4283"/>
    <property type="match status" value="1"/>
</dbReference>
<proteinExistence type="predicted"/>